<dbReference type="RefSeq" id="WP_329355428.1">
    <property type="nucleotide sequence ID" value="NZ_CP109490.1"/>
</dbReference>
<evidence type="ECO:0008006" key="3">
    <source>
        <dbReference type="Google" id="ProtNLM"/>
    </source>
</evidence>
<organism evidence="1 2">
    <name type="scientific">Streptomyces anulatus</name>
    <name type="common">Streptomyces chrysomallus</name>
    <dbReference type="NCBI Taxonomy" id="1892"/>
    <lineage>
        <taxon>Bacteria</taxon>
        <taxon>Bacillati</taxon>
        <taxon>Actinomycetota</taxon>
        <taxon>Actinomycetes</taxon>
        <taxon>Kitasatosporales</taxon>
        <taxon>Streptomycetaceae</taxon>
        <taxon>Streptomyces</taxon>
    </lineage>
</organism>
<evidence type="ECO:0000313" key="1">
    <source>
        <dbReference type="EMBL" id="WUX36353.1"/>
    </source>
</evidence>
<name>A0ABZ1ZFK6_STRAQ</name>
<protein>
    <recommendedName>
        <fullName evidence="3">Wadjet protein JetD C-terminal domain-containing protein</fullName>
    </recommendedName>
</protein>
<accession>A0ABZ1ZFK6</accession>
<gene>
    <name evidence="1" type="ORF">OG367_08945</name>
</gene>
<keyword evidence="2" id="KW-1185">Reference proteome</keyword>
<dbReference type="Proteomes" id="UP001431926">
    <property type="component" value="Chromosome"/>
</dbReference>
<reference evidence="1" key="1">
    <citation type="submission" date="2022-10" db="EMBL/GenBank/DDBJ databases">
        <title>The complete genomes of actinobacterial strains from the NBC collection.</title>
        <authorList>
            <person name="Joergensen T.S."/>
            <person name="Alvarez Arevalo M."/>
            <person name="Sterndorff E.B."/>
            <person name="Faurdal D."/>
            <person name="Vuksanovic O."/>
            <person name="Mourched A.-S."/>
            <person name="Charusanti P."/>
            <person name="Shaw S."/>
            <person name="Blin K."/>
            <person name="Weber T."/>
        </authorList>
    </citation>
    <scope>NUCLEOTIDE SEQUENCE</scope>
    <source>
        <strain evidence="1">NBC_01436</strain>
    </source>
</reference>
<proteinExistence type="predicted"/>
<sequence>MTTPRTLDEILLDRMNAHPRKRIPFDDLADAAYTSNPTLLTAPERRQLLADALTVLRDTGALKLPVARKFWDHTALPPLPQWAERIDPPRPAVSRLPTRSWVAELSFLDGRRLFPHDHHLFTRLNGFLLADGASSELVPLRDRAFELFGDEKHLDGIHESKWVLGGFLSIKDHLRAYLTPAPLNIIEFGPAPWLLIVENTAAFDNLRRILRNWPHPHEVGWLAFGDGDRIASSITTLPERLAETSQTLTEILYYGDLDYDGLHCVILASQRSVSVGLPPLTPAGGLYAALLKCSRRKAAVVTPEAAHHVSSWLPSPLASDVVGALTNGTIVRQEALLLTALRKVLTPANGALRQQLAAIPADAGTAFS</sequence>
<evidence type="ECO:0000313" key="2">
    <source>
        <dbReference type="Proteomes" id="UP001431926"/>
    </source>
</evidence>
<dbReference type="EMBL" id="CP109491">
    <property type="protein sequence ID" value="WUX36353.1"/>
    <property type="molecule type" value="Genomic_DNA"/>
</dbReference>